<protein>
    <submittedName>
        <fullName evidence="1">Uncharacterized protein</fullName>
    </submittedName>
</protein>
<dbReference type="EMBL" id="BSOS01000009">
    <property type="protein sequence ID" value="GLR66093.1"/>
    <property type="molecule type" value="Genomic_DNA"/>
</dbReference>
<organism evidence="1 2">
    <name type="scientific">Acidocella aquatica</name>
    <dbReference type="NCBI Taxonomy" id="1922313"/>
    <lineage>
        <taxon>Bacteria</taxon>
        <taxon>Pseudomonadati</taxon>
        <taxon>Pseudomonadota</taxon>
        <taxon>Alphaproteobacteria</taxon>
        <taxon>Acetobacterales</taxon>
        <taxon>Acidocellaceae</taxon>
        <taxon>Acidocella</taxon>
    </lineage>
</organism>
<accession>A0ABQ6A7B9</accession>
<sequence>MRYGLDELTETLTKAAMAKALEAETARREVLPFLGETFGGDAEALYKEALESCGVDLAGIPPDHYRSMLRLITPEGNLAKPSFAQDSAARKTLAAQCPATSRIRKA</sequence>
<evidence type="ECO:0000313" key="1">
    <source>
        <dbReference type="EMBL" id="GLR66093.1"/>
    </source>
</evidence>
<dbReference type="Proteomes" id="UP001156641">
    <property type="component" value="Unassembled WGS sequence"/>
</dbReference>
<keyword evidence="2" id="KW-1185">Reference proteome</keyword>
<evidence type="ECO:0000313" key="2">
    <source>
        <dbReference type="Proteomes" id="UP001156641"/>
    </source>
</evidence>
<proteinExistence type="predicted"/>
<dbReference type="RefSeq" id="WP_284256686.1">
    <property type="nucleotide sequence ID" value="NZ_BSOS01000009.1"/>
</dbReference>
<reference evidence="2" key="1">
    <citation type="journal article" date="2019" name="Int. J. Syst. Evol. Microbiol.">
        <title>The Global Catalogue of Microorganisms (GCM) 10K type strain sequencing project: providing services to taxonomists for standard genome sequencing and annotation.</title>
        <authorList>
            <consortium name="The Broad Institute Genomics Platform"/>
            <consortium name="The Broad Institute Genome Sequencing Center for Infectious Disease"/>
            <person name="Wu L."/>
            <person name="Ma J."/>
        </authorList>
    </citation>
    <scope>NUCLEOTIDE SEQUENCE [LARGE SCALE GENOMIC DNA]</scope>
    <source>
        <strain evidence="2">NBRC 112502</strain>
    </source>
</reference>
<gene>
    <name evidence="1" type="ORF">GCM10010909_07710</name>
</gene>
<comment type="caution">
    <text evidence="1">The sequence shown here is derived from an EMBL/GenBank/DDBJ whole genome shotgun (WGS) entry which is preliminary data.</text>
</comment>
<name>A0ABQ6A7B9_9PROT</name>